<evidence type="ECO:0000313" key="1">
    <source>
        <dbReference type="EMBL" id="KAF1991018.1"/>
    </source>
</evidence>
<sequence length="189" mass="20877">MSDETKEQRILREIQQRDDELRRPAKKIDVLNNSGFDNILKALPPFLLDAFGPFERPDEEGDETDHALALLEKLGRALEDTVTGVQRGDEEVANLMRGFAGRDFVAVAGDGGGDDDGGTEEKDLKTMVSDVEESFRESVRDLLSSYPEKFSPLWKHDGKWTAFKTLVGEAYVDGVEKSSGNHEEGGGTS</sequence>
<reference evidence="1" key="1">
    <citation type="journal article" date="2020" name="Stud. Mycol.">
        <title>101 Dothideomycetes genomes: a test case for predicting lifestyles and emergence of pathogens.</title>
        <authorList>
            <person name="Haridas S."/>
            <person name="Albert R."/>
            <person name="Binder M."/>
            <person name="Bloem J."/>
            <person name="Labutti K."/>
            <person name="Salamov A."/>
            <person name="Andreopoulos B."/>
            <person name="Baker S."/>
            <person name="Barry K."/>
            <person name="Bills G."/>
            <person name="Bluhm B."/>
            <person name="Cannon C."/>
            <person name="Castanera R."/>
            <person name="Culley D."/>
            <person name="Daum C."/>
            <person name="Ezra D."/>
            <person name="Gonzalez J."/>
            <person name="Henrissat B."/>
            <person name="Kuo A."/>
            <person name="Liang C."/>
            <person name="Lipzen A."/>
            <person name="Lutzoni F."/>
            <person name="Magnuson J."/>
            <person name="Mondo S."/>
            <person name="Nolan M."/>
            <person name="Ohm R."/>
            <person name="Pangilinan J."/>
            <person name="Park H.-J."/>
            <person name="Ramirez L."/>
            <person name="Alfaro M."/>
            <person name="Sun H."/>
            <person name="Tritt A."/>
            <person name="Yoshinaga Y."/>
            <person name="Zwiers L.-H."/>
            <person name="Turgeon B."/>
            <person name="Goodwin S."/>
            <person name="Spatafora J."/>
            <person name="Crous P."/>
            <person name="Grigoriev I."/>
        </authorList>
    </citation>
    <scope>NUCLEOTIDE SEQUENCE</scope>
    <source>
        <strain evidence="1">CBS 113979</strain>
    </source>
</reference>
<protein>
    <submittedName>
        <fullName evidence="1">Uncharacterized protein</fullName>
    </submittedName>
</protein>
<dbReference type="EMBL" id="ML977140">
    <property type="protein sequence ID" value="KAF1991018.1"/>
    <property type="molecule type" value="Genomic_DNA"/>
</dbReference>
<accession>A0A6G1HDK5</accession>
<gene>
    <name evidence="1" type="ORF">K402DRAFT_417098</name>
</gene>
<dbReference type="AlphaFoldDB" id="A0A6G1HDK5"/>
<dbReference type="Proteomes" id="UP000800041">
    <property type="component" value="Unassembled WGS sequence"/>
</dbReference>
<evidence type="ECO:0000313" key="2">
    <source>
        <dbReference type="Proteomes" id="UP000800041"/>
    </source>
</evidence>
<name>A0A6G1HDK5_9PEZI</name>
<organism evidence="1 2">
    <name type="scientific">Aulographum hederae CBS 113979</name>
    <dbReference type="NCBI Taxonomy" id="1176131"/>
    <lineage>
        <taxon>Eukaryota</taxon>
        <taxon>Fungi</taxon>
        <taxon>Dikarya</taxon>
        <taxon>Ascomycota</taxon>
        <taxon>Pezizomycotina</taxon>
        <taxon>Dothideomycetes</taxon>
        <taxon>Pleosporomycetidae</taxon>
        <taxon>Aulographales</taxon>
        <taxon>Aulographaceae</taxon>
    </lineage>
</organism>
<keyword evidence="2" id="KW-1185">Reference proteome</keyword>
<proteinExistence type="predicted"/>